<name>L1M412_9PSED</name>
<accession>L1M412</accession>
<protein>
    <submittedName>
        <fullName evidence="1">Uncharacterized protein</fullName>
    </submittedName>
</protein>
<gene>
    <name evidence="1" type="ORF">CSV86_015030</name>
</gene>
<reference evidence="1 2" key="1">
    <citation type="journal article" date="2013" name="Genome Announc.">
        <title>Genome Sequence of Naphthalene-Degrading Soil Bacterium Pseudomonas putida CSV86.</title>
        <authorList>
            <person name="Phale P.S."/>
            <person name="Paliwal V."/>
            <person name="Raju S.C."/>
            <person name="Modak A."/>
            <person name="Purohit H.J."/>
        </authorList>
    </citation>
    <scope>NUCLEOTIDE SEQUENCE [LARGE SCALE GENOMIC DNA]</scope>
    <source>
        <strain evidence="1 2">CSV86</strain>
    </source>
</reference>
<evidence type="ECO:0000313" key="1">
    <source>
        <dbReference type="EMBL" id="NNJ16436.1"/>
    </source>
</evidence>
<dbReference type="AlphaFoldDB" id="L1M412"/>
<organism evidence="1 2">
    <name type="scientific">Pseudomonas bharatica CSV86</name>
    <dbReference type="NCBI Taxonomy" id="1005395"/>
    <lineage>
        <taxon>Bacteria</taxon>
        <taxon>Pseudomonadati</taxon>
        <taxon>Pseudomonadota</taxon>
        <taxon>Gammaproteobacteria</taxon>
        <taxon>Pseudomonadales</taxon>
        <taxon>Pseudomonadaceae</taxon>
        <taxon>Pseudomonas</taxon>
        <taxon>Pseudomonas bharatica</taxon>
    </lineage>
</organism>
<evidence type="ECO:0000313" key="2">
    <source>
        <dbReference type="Proteomes" id="UP000010448"/>
    </source>
</evidence>
<sequence>MSTPLQEAQVLLPPPIVDALLDDIDGGQPNLLHIDDLQVPLAVEVPEWLHSDPSPDHPESLELFWNGTTVATKFWTTPVLPEDLHLTVATEFLTEGQQRMEYKVVLYNGSPQGSQPLIITIDTSPPILGGEQGALVFPPEVIDGGLTWQYLEACNDRVVAQVPEYREVRPGDTLTWYWDDEPFAYHQAGSRTLTSEDIGQPLELVFDGNLIRERGDGRRYVHYDVTDRAGNPSVSSRQVPLSVSATPIPRELLWLDVVEADGVGEELVLDPEKGRSGIQVVLDGQVLIYPDEEVWVHWDDPGSVADFEGLLDKDGDPRLCHVPRESVIASIGKTVTLYYEVRGPGEVLPSTPRQVRVSKVPSNGFPTVQCEGHTSKGLSLAAVPASGARLTLAFWKLMTTDQMVRILVSGVDPAGETLVHRALYDHRVSEAELVSGIGAEGDVVIPKAFLESLKIGEVFSVSVYVSFDLGETWPYEATPNFPSLRPTLIP</sequence>
<dbReference type="RefSeq" id="WP_009397089.1">
    <property type="nucleotide sequence ID" value="NZ_AMWJ02000002.1"/>
</dbReference>
<comment type="caution">
    <text evidence="1">The sequence shown here is derived from an EMBL/GenBank/DDBJ whole genome shotgun (WGS) entry which is preliminary data.</text>
</comment>
<dbReference type="Proteomes" id="UP000010448">
    <property type="component" value="Unassembled WGS sequence"/>
</dbReference>
<dbReference type="EMBL" id="AMWJ02000002">
    <property type="protein sequence ID" value="NNJ16436.1"/>
    <property type="molecule type" value="Genomic_DNA"/>
</dbReference>
<keyword evidence="2" id="KW-1185">Reference proteome</keyword>
<proteinExistence type="predicted"/>
<dbReference type="OrthoDB" id="7031383at2"/>